<feature type="active site" evidence="11">
    <location>
        <position position="46"/>
    </location>
</feature>
<dbReference type="InterPro" id="IPR037730">
    <property type="entry name" value="IMP2"/>
</dbReference>
<evidence type="ECO:0000256" key="10">
    <source>
        <dbReference type="ARBA" id="ARBA00023136"/>
    </source>
</evidence>
<evidence type="ECO:0000256" key="6">
    <source>
        <dbReference type="ARBA" id="ARBA00022792"/>
    </source>
</evidence>
<dbReference type="GO" id="GO:0006465">
    <property type="term" value="P:signal peptide processing"/>
    <property type="evidence" value="ECO:0007669"/>
    <property type="project" value="InterPro"/>
</dbReference>
<evidence type="ECO:0000256" key="9">
    <source>
        <dbReference type="ARBA" id="ARBA00023128"/>
    </source>
</evidence>
<gene>
    <name evidence="13" type="ORF">DNG_01201</name>
</gene>
<dbReference type="InterPro" id="IPR019533">
    <property type="entry name" value="Peptidase_S26"/>
</dbReference>
<comment type="subcellular location">
    <subcellularLocation>
        <location evidence="1">Mitochondrion inner membrane</location>
        <topology evidence="1">Single-pass membrane protein</topology>
    </subcellularLocation>
</comment>
<keyword evidence="4 13" id="KW-0645">Protease</keyword>
<dbReference type="Proteomes" id="UP001187682">
    <property type="component" value="Unassembled WGS sequence"/>
</dbReference>
<evidence type="ECO:0000256" key="1">
    <source>
        <dbReference type="ARBA" id="ARBA00004434"/>
    </source>
</evidence>
<evidence type="ECO:0000313" key="13">
    <source>
        <dbReference type="EMBL" id="SPN97688.1"/>
    </source>
</evidence>
<evidence type="ECO:0000256" key="4">
    <source>
        <dbReference type="ARBA" id="ARBA00022670"/>
    </source>
</evidence>
<dbReference type="InterPro" id="IPR036286">
    <property type="entry name" value="LexA/Signal_pep-like_sf"/>
</dbReference>
<dbReference type="Gene3D" id="2.10.109.10">
    <property type="entry name" value="Umud Fragment, subunit A"/>
    <property type="match status" value="1"/>
</dbReference>
<dbReference type="GO" id="GO:0004252">
    <property type="term" value="F:serine-type endopeptidase activity"/>
    <property type="evidence" value="ECO:0007669"/>
    <property type="project" value="InterPro"/>
</dbReference>
<feature type="domain" description="Peptidase S26" evidence="12">
    <location>
        <begin position="23"/>
        <end position="109"/>
    </location>
</feature>
<proteinExistence type="inferred from homology"/>
<reference evidence="13" key="1">
    <citation type="submission" date="2018-03" db="EMBL/GenBank/DDBJ databases">
        <authorList>
            <person name="Guldener U."/>
        </authorList>
    </citation>
    <scope>NUCLEOTIDE SEQUENCE</scope>
</reference>
<evidence type="ECO:0000256" key="7">
    <source>
        <dbReference type="ARBA" id="ARBA00022801"/>
    </source>
</evidence>
<evidence type="ECO:0000256" key="2">
    <source>
        <dbReference type="ARBA" id="ARBA00007066"/>
    </source>
</evidence>
<evidence type="ECO:0000256" key="8">
    <source>
        <dbReference type="ARBA" id="ARBA00022989"/>
    </source>
</evidence>
<keyword evidence="14" id="KW-1185">Reference proteome</keyword>
<keyword evidence="8" id="KW-1133">Transmembrane helix</keyword>
<evidence type="ECO:0000256" key="11">
    <source>
        <dbReference type="PIRSR" id="PIRSR600223-1"/>
    </source>
</evidence>
<dbReference type="EMBL" id="ONZQ02000001">
    <property type="protein sequence ID" value="SPN97688.1"/>
    <property type="molecule type" value="Genomic_DNA"/>
</dbReference>
<keyword evidence="7" id="KW-0378">Hydrolase</keyword>
<feature type="active site" evidence="11">
    <location>
        <position position="95"/>
    </location>
</feature>
<dbReference type="PANTHER" id="PTHR46041">
    <property type="entry name" value="MITOCHONDRIAL INNER MEMBRANE PROTEASE SUBUNIT 2"/>
    <property type="match status" value="1"/>
</dbReference>
<comment type="similarity">
    <text evidence="2">Belongs to the peptidase S26 family. IMP2 subfamily.</text>
</comment>
<dbReference type="Pfam" id="PF10502">
    <property type="entry name" value="Peptidase_S26"/>
    <property type="match status" value="1"/>
</dbReference>
<comment type="caution">
    <text evidence="13">The sequence shown here is derived from an EMBL/GenBank/DDBJ whole genome shotgun (WGS) entry which is preliminary data.</text>
</comment>
<evidence type="ECO:0000256" key="3">
    <source>
        <dbReference type="ARBA" id="ARBA00013650"/>
    </source>
</evidence>
<dbReference type="InterPro" id="IPR000223">
    <property type="entry name" value="Pept_S26A_signal_pept_1"/>
</dbReference>
<keyword evidence="6" id="KW-0999">Mitochondrion inner membrane</keyword>
<keyword evidence="9" id="KW-0496">Mitochondrion</keyword>
<name>A0AAE8MR09_9PEZI</name>
<evidence type="ECO:0000256" key="5">
    <source>
        <dbReference type="ARBA" id="ARBA00022692"/>
    </source>
</evidence>
<organism evidence="13 14">
    <name type="scientific">Cephalotrichum gorgonifer</name>
    <dbReference type="NCBI Taxonomy" id="2041049"/>
    <lineage>
        <taxon>Eukaryota</taxon>
        <taxon>Fungi</taxon>
        <taxon>Dikarya</taxon>
        <taxon>Ascomycota</taxon>
        <taxon>Pezizomycotina</taxon>
        <taxon>Sordariomycetes</taxon>
        <taxon>Hypocreomycetidae</taxon>
        <taxon>Microascales</taxon>
        <taxon>Microascaceae</taxon>
        <taxon>Cephalotrichum</taxon>
    </lineage>
</organism>
<dbReference type="GO" id="GO:0006627">
    <property type="term" value="P:protein processing involved in protein targeting to mitochondrion"/>
    <property type="evidence" value="ECO:0007669"/>
    <property type="project" value="InterPro"/>
</dbReference>
<sequence>MASAASRRGAFAWDFSRRLLNYATWVPVVICVNTFVAEVTSIRGGSMYPFLNSDKDSTLTRDVALNWKLHPDRGLARGMIVVFKSPLNPETTAVKRIIGVEGDLVWSRNPHEPEAIRVPPGHIWVEGDAGTDRESLDSNVYGPVSVRLVTGRLTHILYPWKKFGRIRWWEHPSRIEPRHLGSWAGRRREW</sequence>
<evidence type="ECO:0000259" key="12">
    <source>
        <dbReference type="Pfam" id="PF10502"/>
    </source>
</evidence>
<keyword evidence="10" id="KW-0472">Membrane</keyword>
<evidence type="ECO:0000313" key="14">
    <source>
        <dbReference type="Proteomes" id="UP001187682"/>
    </source>
</evidence>
<accession>A0AAE8MR09</accession>
<keyword evidence="5" id="KW-0812">Transmembrane</keyword>
<dbReference type="PANTHER" id="PTHR46041:SF2">
    <property type="entry name" value="MITOCHONDRIAL INNER MEMBRANE PROTEASE SUBUNIT 2"/>
    <property type="match status" value="1"/>
</dbReference>
<dbReference type="AlphaFoldDB" id="A0AAE8MR09"/>
<protein>
    <recommendedName>
        <fullName evidence="3">Mitochondrial inner membrane protease subunit 2</fullName>
    </recommendedName>
</protein>
<dbReference type="SUPFAM" id="SSF51306">
    <property type="entry name" value="LexA/Signal peptidase"/>
    <property type="match status" value="1"/>
</dbReference>
<dbReference type="PRINTS" id="PR00727">
    <property type="entry name" value="LEADERPTASE"/>
</dbReference>
<dbReference type="GO" id="GO:0042720">
    <property type="term" value="C:mitochondrial inner membrane peptidase complex"/>
    <property type="evidence" value="ECO:0007669"/>
    <property type="project" value="InterPro"/>
</dbReference>
<dbReference type="CDD" id="cd06530">
    <property type="entry name" value="S26_SPase_I"/>
    <property type="match status" value="1"/>
</dbReference>